<organism evidence="2 3">
    <name type="scientific">Prorocentrum cordatum</name>
    <dbReference type="NCBI Taxonomy" id="2364126"/>
    <lineage>
        <taxon>Eukaryota</taxon>
        <taxon>Sar</taxon>
        <taxon>Alveolata</taxon>
        <taxon>Dinophyceae</taxon>
        <taxon>Prorocentrales</taxon>
        <taxon>Prorocentraceae</taxon>
        <taxon>Prorocentrum</taxon>
    </lineage>
</organism>
<protein>
    <submittedName>
        <fullName evidence="2">Uncharacterized protein</fullName>
    </submittedName>
</protein>
<evidence type="ECO:0000313" key="2">
    <source>
        <dbReference type="EMBL" id="CAK0837489.1"/>
    </source>
</evidence>
<keyword evidence="3" id="KW-1185">Reference proteome</keyword>
<feature type="region of interest" description="Disordered" evidence="1">
    <location>
        <begin position="60"/>
        <end position="82"/>
    </location>
</feature>
<gene>
    <name evidence="2" type="ORF">PCOR1329_LOCUS33669</name>
</gene>
<feature type="region of interest" description="Disordered" evidence="1">
    <location>
        <begin position="1"/>
        <end position="23"/>
    </location>
</feature>
<evidence type="ECO:0000256" key="1">
    <source>
        <dbReference type="SAM" id="MobiDB-lite"/>
    </source>
</evidence>
<dbReference type="Proteomes" id="UP001189429">
    <property type="component" value="Unassembled WGS sequence"/>
</dbReference>
<sequence length="158" mass="16403">MLRSTSSDAAGSGGARSRRHRGAAACCGARRLVVRTAEGGPGPLADHAFGVVLPDSITARAVSSPAGPPTGDEGQGSPQFRDTFITVTTKPSVVWRLLQGPAGCGRLQCNSRRRAPGTSPRVSSSRATAADRRTPPAQSDPGPGWHRRTCRHGLTKNA</sequence>
<feature type="region of interest" description="Disordered" evidence="1">
    <location>
        <begin position="103"/>
        <end position="158"/>
    </location>
</feature>
<feature type="compositionally biased region" description="Basic residues" evidence="1">
    <location>
        <begin position="145"/>
        <end position="158"/>
    </location>
</feature>
<reference evidence="2" key="1">
    <citation type="submission" date="2023-10" db="EMBL/GenBank/DDBJ databases">
        <authorList>
            <person name="Chen Y."/>
            <person name="Shah S."/>
            <person name="Dougan E. K."/>
            <person name="Thang M."/>
            <person name="Chan C."/>
        </authorList>
    </citation>
    <scope>NUCLEOTIDE SEQUENCE [LARGE SCALE GENOMIC DNA]</scope>
</reference>
<proteinExistence type="predicted"/>
<name>A0ABN9SY24_9DINO</name>
<accession>A0ABN9SY24</accession>
<evidence type="ECO:0000313" key="3">
    <source>
        <dbReference type="Proteomes" id="UP001189429"/>
    </source>
</evidence>
<dbReference type="EMBL" id="CAUYUJ010014157">
    <property type="protein sequence ID" value="CAK0837489.1"/>
    <property type="molecule type" value="Genomic_DNA"/>
</dbReference>
<comment type="caution">
    <text evidence="2">The sequence shown here is derived from an EMBL/GenBank/DDBJ whole genome shotgun (WGS) entry which is preliminary data.</text>
</comment>
<feature type="compositionally biased region" description="Low complexity" evidence="1">
    <location>
        <begin position="1"/>
        <end position="10"/>
    </location>
</feature>